<feature type="coiled-coil region" evidence="1">
    <location>
        <begin position="189"/>
        <end position="252"/>
    </location>
</feature>
<dbReference type="AlphaFoldDB" id="A0A3L6L4P0"/>
<organism evidence="2 3">
    <name type="scientific">Trypanosoma brucei equiperdum</name>
    <dbReference type="NCBI Taxonomy" id="630700"/>
    <lineage>
        <taxon>Eukaryota</taxon>
        <taxon>Discoba</taxon>
        <taxon>Euglenozoa</taxon>
        <taxon>Kinetoplastea</taxon>
        <taxon>Metakinetoplastina</taxon>
        <taxon>Trypanosomatida</taxon>
        <taxon>Trypanosomatidae</taxon>
        <taxon>Trypanosoma</taxon>
    </lineage>
</organism>
<keyword evidence="1" id="KW-0175">Coiled coil</keyword>
<evidence type="ECO:0000313" key="3">
    <source>
        <dbReference type="Proteomes" id="UP000266743"/>
    </source>
</evidence>
<protein>
    <submittedName>
        <fullName evidence="2">Uncharacterized protein</fullName>
    </submittedName>
</protein>
<accession>A0A3L6L4P0</accession>
<name>A0A3L6L4P0_9TRYP</name>
<evidence type="ECO:0000313" key="2">
    <source>
        <dbReference type="EMBL" id="RHW70197.1"/>
    </source>
</evidence>
<gene>
    <name evidence="2" type="ORF">DPX39_090041400</name>
</gene>
<dbReference type="EMBL" id="QSBY01000009">
    <property type="protein sequence ID" value="RHW70197.1"/>
    <property type="molecule type" value="Genomic_DNA"/>
</dbReference>
<comment type="caution">
    <text evidence="2">The sequence shown here is derived from an EMBL/GenBank/DDBJ whole genome shotgun (WGS) entry which is preliminary data.</text>
</comment>
<proteinExistence type="predicted"/>
<sequence>MVNLVTLMEMCLQRRYANAVFHAICYKVVRRMRILFGVLLLISCLSASASDDPCYYTKWMNEGKTDNLKNLSSKGGEEFFENDKKWIFCDSLNYRIRRNFWNCSNEKTLNELVEDHESLRNEVVKGDLCNQTTTTETEMHVKNVTDLKTELDKKKAETELLKLNHTTKTNASNECKQLLTKLKNSNATVTTLEAYNREKENKIKRKNQQCNSDIKEITAPLEVQLEKKAAVLNHLKQQVETVTQKLQEEMKENSCSVCSAETCYSTPSVKAELDKKYLENSWLNLTAAQREQCLLDDAMLLPMLSYMRRKPFDGAYAYNQNVDMMEKLFALVISFLCFLI</sequence>
<evidence type="ECO:0000256" key="1">
    <source>
        <dbReference type="SAM" id="Coils"/>
    </source>
</evidence>
<dbReference type="Proteomes" id="UP000266743">
    <property type="component" value="Chromosome 9"/>
</dbReference>
<reference evidence="2 3" key="1">
    <citation type="submission" date="2018-09" db="EMBL/GenBank/DDBJ databases">
        <title>whole genome sequence of T. equiperdum IVM-t1 strain.</title>
        <authorList>
            <person name="Suganuma K."/>
        </authorList>
    </citation>
    <scope>NUCLEOTIDE SEQUENCE [LARGE SCALE GENOMIC DNA]</scope>
    <source>
        <strain evidence="2 3">IVM-t1</strain>
    </source>
</reference>